<dbReference type="InterPro" id="IPR015840">
    <property type="entry name" value="DNA_MeTrfase_ParB"/>
</dbReference>
<dbReference type="SMART" id="SM00470">
    <property type="entry name" value="ParB"/>
    <property type="match status" value="1"/>
</dbReference>
<dbReference type="Pfam" id="PF02195">
    <property type="entry name" value="ParB_N"/>
    <property type="match status" value="1"/>
</dbReference>
<dbReference type="InterPro" id="IPR036086">
    <property type="entry name" value="ParB/Sulfiredoxin_sf"/>
</dbReference>
<dbReference type="GO" id="GO:0045881">
    <property type="term" value="P:positive regulation of sporulation resulting in formation of a cellular spore"/>
    <property type="evidence" value="ECO:0007669"/>
    <property type="project" value="TreeGrafter"/>
</dbReference>
<evidence type="ECO:0000259" key="4">
    <source>
        <dbReference type="SMART" id="SM00470"/>
    </source>
</evidence>
<dbReference type="CDD" id="cd16401">
    <property type="entry name" value="ParB_N_like_MT"/>
    <property type="match status" value="1"/>
</dbReference>
<evidence type="ECO:0000313" key="5">
    <source>
        <dbReference type="EMBL" id="OGG58280.1"/>
    </source>
</evidence>
<feature type="domain" description="ParB-like N-terminal" evidence="4">
    <location>
        <begin position="7"/>
        <end position="93"/>
    </location>
</feature>
<dbReference type="Gene3D" id="3.90.1530.10">
    <property type="entry name" value="Conserved hypothetical protein from pyrococcus furiosus pfu- 392566-001, ParB domain"/>
    <property type="match status" value="1"/>
</dbReference>
<dbReference type="GO" id="GO:0003677">
    <property type="term" value="F:DNA binding"/>
    <property type="evidence" value="ECO:0007669"/>
    <property type="project" value="InterPro"/>
</dbReference>
<dbReference type="Gene3D" id="3.40.50.150">
    <property type="entry name" value="Vaccinia Virus protein VP39"/>
    <property type="match status" value="1"/>
</dbReference>
<dbReference type="SUPFAM" id="SSF53335">
    <property type="entry name" value="S-adenosyl-L-methionine-dependent methyltransferases"/>
    <property type="match status" value="1"/>
</dbReference>
<reference evidence="5 6" key="1">
    <citation type="journal article" date="2016" name="Nat. Commun.">
        <title>Thousands of microbial genomes shed light on interconnected biogeochemical processes in an aquifer system.</title>
        <authorList>
            <person name="Anantharaman K."/>
            <person name="Brown C.T."/>
            <person name="Hug L.A."/>
            <person name="Sharon I."/>
            <person name="Castelle C.J."/>
            <person name="Probst A.J."/>
            <person name="Thomas B.C."/>
            <person name="Singh A."/>
            <person name="Wilkins M.J."/>
            <person name="Karaoz U."/>
            <person name="Brodie E.L."/>
            <person name="Williams K.H."/>
            <person name="Hubbard S.S."/>
            <person name="Banfield J.F."/>
        </authorList>
    </citation>
    <scope>NUCLEOTIDE SEQUENCE [LARGE SCALE GENOMIC DNA]</scope>
</reference>
<dbReference type="EMBL" id="MFKX01000005">
    <property type="protein sequence ID" value="OGG58280.1"/>
    <property type="molecule type" value="Genomic_DNA"/>
</dbReference>
<dbReference type="GO" id="GO:0007059">
    <property type="term" value="P:chromosome segregation"/>
    <property type="evidence" value="ECO:0007669"/>
    <property type="project" value="TreeGrafter"/>
</dbReference>
<dbReference type="InterPro" id="IPR002941">
    <property type="entry name" value="DNA_methylase_N4/N6"/>
</dbReference>
<dbReference type="GO" id="GO:0032259">
    <property type="term" value="P:methylation"/>
    <property type="evidence" value="ECO:0007669"/>
    <property type="project" value="UniProtKB-KW"/>
</dbReference>
<evidence type="ECO:0000256" key="2">
    <source>
        <dbReference type="ARBA" id="ARBA00022679"/>
    </source>
</evidence>
<dbReference type="Proteomes" id="UP000177958">
    <property type="component" value="Unassembled WGS sequence"/>
</dbReference>
<evidence type="ECO:0000313" key="6">
    <source>
        <dbReference type="Proteomes" id="UP000177958"/>
    </source>
</evidence>
<dbReference type="PIRSF" id="PIRSF036758">
    <property type="entry name" value="Aden_M_ParB"/>
    <property type="match status" value="1"/>
</dbReference>
<dbReference type="InterPro" id="IPR050336">
    <property type="entry name" value="Chromosome_partition/occlusion"/>
</dbReference>
<dbReference type="AlphaFoldDB" id="A0A1F6DAB2"/>
<dbReference type="GO" id="GO:0005694">
    <property type="term" value="C:chromosome"/>
    <property type="evidence" value="ECO:0007669"/>
    <property type="project" value="TreeGrafter"/>
</dbReference>
<dbReference type="EC" id="2.1.1.-" evidence="3"/>
<dbReference type="PANTHER" id="PTHR33375:SF1">
    <property type="entry name" value="CHROMOSOME-PARTITIONING PROTEIN PARB-RELATED"/>
    <property type="match status" value="1"/>
</dbReference>
<accession>A0A1F6DAB2</accession>
<dbReference type="Pfam" id="PF01555">
    <property type="entry name" value="N6_N4_Mtase"/>
    <property type="match status" value="1"/>
</dbReference>
<comment type="caution">
    <text evidence="5">The sequence shown here is derived from an EMBL/GenBank/DDBJ whole genome shotgun (WGS) entry which is preliminary data.</text>
</comment>
<gene>
    <name evidence="5" type="ORF">A2853_00715</name>
</gene>
<keyword evidence="1" id="KW-0489">Methyltransferase</keyword>
<dbReference type="PANTHER" id="PTHR33375">
    <property type="entry name" value="CHROMOSOME-PARTITIONING PROTEIN PARB-RELATED"/>
    <property type="match status" value="1"/>
</dbReference>
<evidence type="ECO:0000256" key="3">
    <source>
        <dbReference type="RuleBase" id="RU362026"/>
    </source>
</evidence>
<sequence length="427" mass="47974">MGTYTIQYVPVGALRPSEYNPRKISKEAFAHLKESITRFNMVDPIIANAAPERHNVVIGGHMRLKAAGDLGHEVIPVVYVNIPDIEREKELNLRLHKNTGEFDLELLKSLDLDLLLDVGFDKSELSDLWSDILKTKADAFDVEEELAKIKKPKTKLGDLIELGPHRLLCGDSTKPETLTRLLGSEKAAMIYSDPIYNIKLDYNRGIGGKASYGGTVNDCMPDEEYAAFLKKSMEVALAVTEDSAHVFYWSDQTYIWLVQSLYRELGITNKRVCLWLKNGQNPTPSVAFSKCYEPCTYGVRGKPYINRKITKLNEVMNGDMTTGNSLLQESLDHIDVWMVNRLPGKAYQHSTSKPPTLHEKAMRRCTKPGDIVLDSFSGSGSTIIAGEQLKRRVYAVEIEPIFCDLTIRRYEQLTGVAAKVVRSDEEA</sequence>
<dbReference type="GO" id="GO:0008170">
    <property type="term" value="F:N-methyltransferase activity"/>
    <property type="evidence" value="ECO:0007669"/>
    <property type="project" value="InterPro"/>
</dbReference>
<proteinExistence type="inferred from homology"/>
<protein>
    <recommendedName>
        <fullName evidence="3">Methyltransferase</fullName>
        <ecNumber evidence="3">2.1.1.-</ecNumber>
    </recommendedName>
</protein>
<comment type="similarity">
    <text evidence="3">Belongs to the N(4)/N(6)-methyltransferase family.</text>
</comment>
<organism evidence="5 6">
    <name type="scientific">Candidatus Kaiserbacteria bacterium RIFCSPHIGHO2_01_FULL_55_17</name>
    <dbReference type="NCBI Taxonomy" id="1798484"/>
    <lineage>
        <taxon>Bacteria</taxon>
        <taxon>Candidatus Kaiseribacteriota</taxon>
    </lineage>
</organism>
<dbReference type="InterPro" id="IPR029063">
    <property type="entry name" value="SAM-dependent_MTases_sf"/>
</dbReference>
<dbReference type="PRINTS" id="PR00508">
    <property type="entry name" value="S21N4MTFRASE"/>
</dbReference>
<keyword evidence="2" id="KW-0808">Transferase</keyword>
<dbReference type="InterPro" id="IPR003115">
    <property type="entry name" value="ParB_N"/>
</dbReference>
<dbReference type="InterPro" id="IPR001091">
    <property type="entry name" value="RM_Methyltransferase"/>
</dbReference>
<name>A0A1F6DAB2_9BACT</name>
<dbReference type="SUPFAM" id="SSF110849">
    <property type="entry name" value="ParB/Sulfiredoxin"/>
    <property type="match status" value="1"/>
</dbReference>
<evidence type="ECO:0000256" key="1">
    <source>
        <dbReference type="ARBA" id="ARBA00022603"/>
    </source>
</evidence>